<sequence>MFGALLGTLQKFRQEETRMKEKKSRNDPAEPPNLCGRSADKLKQECFWLSLYSQNLSFEADTGVRGLVEADDIFTASSQGSAAMTSLVTEVLCCHPAVSLLTSFSVLEEKRAQVEKKLEENAKREKEELKRERQELFQERKRKQAEIRKIEFKILRIKEQDEWEAKHRYLLNFIQTRTKPHIFYLPKAQSAKTEERLVASQKAVAQLQEVLTSSVSEIRHDRSSGQAPLEKASCLVWAGRGRLGDPATLISHAGSCWHNYRIATRRDCGDLVDWVLPSCSNTWNLFLCGQGVDGLSSSKVMHWGVGDRMMALWATNYILKRRQKTQVLTGLHFQQHTHTSDEQTFRADARSHCFAGVDALDRISLLDESVVEGGARMVHSTRVTMWAIARMRPSGAGDITDCGMGWQFGLHRFVSKVMGLYEDHSRWFGEQVLSRNEARILCPQLRMVLISSLSLLYGTTRGISELLVFIWYLRLKWNAESV</sequence>
<evidence type="ECO:0000256" key="1">
    <source>
        <dbReference type="ARBA" id="ARBA00004123"/>
    </source>
</evidence>
<comment type="similarity">
    <text evidence="2">Belongs to the pinin family.</text>
</comment>
<organism evidence="11 12">
    <name type="scientific">Dryococelus australis</name>
    <dbReference type="NCBI Taxonomy" id="614101"/>
    <lineage>
        <taxon>Eukaryota</taxon>
        <taxon>Metazoa</taxon>
        <taxon>Ecdysozoa</taxon>
        <taxon>Arthropoda</taxon>
        <taxon>Hexapoda</taxon>
        <taxon>Insecta</taxon>
        <taxon>Pterygota</taxon>
        <taxon>Neoptera</taxon>
        <taxon>Polyneoptera</taxon>
        <taxon>Phasmatodea</taxon>
        <taxon>Verophasmatodea</taxon>
        <taxon>Anareolatae</taxon>
        <taxon>Phasmatidae</taxon>
        <taxon>Eurycanthinae</taxon>
        <taxon>Dryococelus</taxon>
    </lineage>
</organism>
<evidence type="ECO:0000256" key="3">
    <source>
        <dbReference type="ARBA" id="ARBA00022664"/>
    </source>
</evidence>
<comment type="caution">
    <text evidence="11">The sequence shown here is derived from an EMBL/GenBank/DDBJ whole genome shotgun (WGS) entry which is preliminary data.</text>
</comment>
<keyword evidence="4" id="KW-0805">Transcription regulation</keyword>
<name>A0ABQ9H924_9NEOP</name>
<reference evidence="11 12" key="1">
    <citation type="submission" date="2023-02" db="EMBL/GenBank/DDBJ databases">
        <title>LHISI_Scaffold_Assembly.</title>
        <authorList>
            <person name="Stuart O.P."/>
            <person name="Cleave R."/>
            <person name="Magrath M.J.L."/>
            <person name="Mikheyev A.S."/>
        </authorList>
    </citation>
    <scope>NUCLEOTIDE SEQUENCE [LARGE SCALE GENOMIC DNA]</scope>
    <source>
        <strain evidence="11">Daus_M_001</strain>
        <tissue evidence="11">Leg muscle</tissue>
    </source>
</reference>
<gene>
    <name evidence="11" type="ORF">PR048_017265</name>
</gene>
<feature type="compositionally biased region" description="Basic and acidic residues" evidence="9">
    <location>
        <begin position="16"/>
        <end position="28"/>
    </location>
</feature>
<evidence type="ECO:0000259" key="10">
    <source>
        <dbReference type="Pfam" id="PF04696"/>
    </source>
</evidence>
<comment type="subcellular location">
    <subcellularLocation>
        <location evidence="1">Nucleus</location>
    </subcellularLocation>
</comment>
<dbReference type="EMBL" id="JARBHB010000006">
    <property type="protein sequence ID" value="KAJ8880794.1"/>
    <property type="molecule type" value="Genomic_DNA"/>
</dbReference>
<dbReference type="InterPro" id="IPR006786">
    <property type="entry name" value="Pinin_SDK_MemA"/>
</dbReference>
<accession>A0ABQ9H924</accession>
<feature type="domain" description="Pinin/SDK/MemA protein" evidence="10">
    <location>
        <begin position="108"/>
        <end position="201"/>
    </location>
</feature>
<feature type="region of interest" description="Disordered" evidence="9">
    <location>
        <begin position="16"/>
        <end position="35"/>
    </location>
</feature>
<keyword evidence="8" id="KW-0175">Coiled coil</keyword>
<evidence type="ECO:0000256" key="9">
    <source>
        <dbReference type="SAM" id="MobiDB-lite"/>
    </source>
</evidence>
<keyword evidence="6" id="KW-0508">mRNA splicing</keyword>
<dbReference type="Proteomes" id="UP001159363">
    <property type="component" value="Chromosome 5"/>
</dbReference>
<evidence type="ECO:0000256" key="4">
    <source>
        <dbReference type="ARBA" id="ARBA00023015"/>
    </source>
</evidence>
<keyword evidence="7" id="KW-0539">Nucleus</keyword>
<evidence type="ECO:0000256" key="7">
    <source>
        <dbReference type="ARBA" id="ARBA00023242"/>
    </source>
</evidence>
<keyword evidence="12" id="KW-1185">Reference proteome</keyword>
<feature type="coiled-coil region" evidence="8">
    <location>
        <begin position="104"/>
        <end position="153"/>
    </location>
</feature>
<dbReference type="PANTHER" id="PTHR12707">
    <property type="entry name" value="PINN"/>
    <property type="match status" value="1"/>
</dbReference>
<keyword evidence="5" id="KW-0804">Transcription</keyword>
<keyword evidence="3" id="KW-0507">mRNA processing</keyword>
<dbReference type="PANTHER" id="PTHR12707:SF0">
    <property type="entry name" value="PININ"/>
    <property type="match status" value="1"/>
</dbReference>
<dbReference type="Pfam" id="PF04696">
    <property type="entry name" value="Pinin_SDK_memA"/>
    <property type="match status" value="1"/>
</dbReference>
<evidence type="ECO:0000256" key="6">
    <source>
        <dbReference type="ARBA" id="ARBA00023187"/>
    </source>
</evidence>
<proteinExistence type="inferred from homology"/>
<evidence type="ECO:0000256" key="2">
    <source>
        <dbReference type="ARBA" id="ARBA00010386"/>
    </source>
</evidence>
<evidence type="ECO:0000256" key="5">
    <source>
        <dbReference type="ARBA" id="ARBA00023163"/>
    </source>
</evidence>
<evidence type="ECO:0000313" key="12">
    <source>
        <dbReference type="Proteomes" id="UP001159363"/>
    </source>
</evidence>
<evidence type="ECO:0000256" key="8">
    <source>
        <dbReference type="SAM" id="Coils"/>
    </source>
</evidence>
<protein>
    <recommendedName>
        <fullName evidence="10">Pinin/SDK/MemA protein domain-containing protein</fullName>
    </recommendedName>
</protein>
<dbReference type="InterPro" id="IPR039853">
    <property type="entry name" value="Pinin"/>
</dbReference>
<evidence type="ECO:0000313" key="11">
    <source>
        <dbReference type="EMBL" id="KAJ8880794.1"/>
    </source>
</evidence>